<dbReference type="EMBL" id="CP000155">
    <property type="protein sequence ID" value="ABC31392.1"/>
    <property type="molecule type" value="Genomic_DNA"/>
</dbReference>
<dbReference type="AlphaFoldDB" id="Q2SD82"/>
<accession>Q2SD82</accession>
<sequence>MAYSNYRSNKNAILETAPEIFSPYRRAYRLTPATRLA</sequence>
<reference evidence="1 2" key="1">
    <citation type="journal article" date="2005" name="Nucleic Acids Res.">
        <title>Genomic blueprint of Hahella chejuensis, a marine microbe producing an algicidal agent.</title>
        <authorList>
            <person name="Jeong H."/>
            <person name="Yim J.H."/>
            <person name="Lee C."/>
            <person name="Choi S.-H."/>
            <person name="Park Y.K."/>
            <person name="Yoon S.H."/>
            <person name="Hur C.-G."/>
            <person name="Kang H.-Y."/>
            <person name="Kim D."/>
            <person name="Lee H.H."/>
            <person name="Park K.H."/>
            <person name="Park S.-H."/>
            <person name="Park H.-S."/>
            <person name="Lee H.K."/>
            <person name="Oh T.K."/>
            <person name="Kim J.F."/>
        </authorList>
    </citation>
    <scope>NUCLEOTIDE SEQUENCE [LARGE SCALE GENOMIC DNA]</scope>
    <source>
        <strain evidence="1 2">KCTC 2396</strain>
    </source>
</reference>
<protein>
    <submittedName>
        <fullName evidence="1">Uncharacterized protein</fullName>
    </submittedName>
</protein>
<dbReference type="HOGENOM" id="CLU_3344312_0_0_6"/>
<dbReference type="KEGG" id="hch:HCH_04694"/>
<evidence type="ECO:0000313" key="1">
    <source>
        <dbReference type="EMBL" id="ABC31392.1"/>
    </source>
</evidence>
<gene>
    <name evidence="1" type="ordered locus">HCH_04694</name>
</gene>
<evidence type="ECO:0000313" key="2">
    <source>
        <dbReference type="Proteomes" id="UP000000238"/>
    </source>
</evidence>
<proteinExistence type="predicted"/>
<organism evidence="1 2">
    <name type="scientific">Hahella chejuensis (strain KCTC 2396)</name>
    <dbReference type="NCBI Taxonomy" id="349521"/>
    <lineage>
        <taxon>Bacteria</taxon>
        <taxon>Pseudomonadati</taxon>
        <taxon>Pseudomonadota</taxon>
        <taxon>Gammaproteobacteria</taxon>
        <taxon>Oceanospirillales</taxon>
        <taxon>Hahellaceae</taxon>
        <taxon>Hahella</taxon>
    </lineage>
</organism>
<dbReference type="Proteomes" id="UP000000238">
    <property type="component" value="Chromosome"/>
</dbReference>
<name>Q2SD82_HAHCH</name>
<keyword evidence="2" id="KW-1185">Reference proteome</keyword>